<dbReference type="Proteomes" id="UP000052019">
    <property type="component" value="Unassembled WGS sequence"/>
</dbReference>
<dbReference type="Pfam" id="PF13503">
    <property type="entry name" value="DUF4123"/>
    <property type="match status" value="1"/>
</dbReference>
<evidence type="ECO:0000313" key="4">
    <source>
        <dbReference type="Proteomes" id="UP000052019"/>
    </source>
</evidence>
<dbReference type="PATRIC" id="fig|200450.4.peg.4774"/>
<proteinExistence type="predicted"/>
<dbReference type="EMBL" id="LT629760">
    <property type="protein sequence ID" value="SDS21430.1"/>
    <property type="molecule type" value="Genomic_DNA"/>
</dbReference>
<dbReference type="EMBL" id="JYLK01000008">
    <property type="protein sequence ID" value="KRP59684.1"/>
    <property type="molecule type" value="Genomic_DNA"/>
</dbReference>
<protein>
    <recommendedName>
        <fullName evidence="1">DUF4123 domain-containing protein</fullName>
    </recommendedName>
</protein>
<gene>
    <name evidence="3" type="ORF">SAMN04490205_1825</name>
    <name evidence="2" type="ORF">TU79_13670</name>
</gene>
<dbReference type="InterPro" id="IPR025391">
    <property type="entry name" value="DUF4123"/>
</dbReference>
<feature type="domain" description="DUF4123" evidence="1">
    <location>
        <begin position="22"/>
        <end position="137"/>
    </location>
</feature>
<evidence type="ECO:0000313" key="3">
    <source>
        <dbReference type="EMBL" id="SDS21430.1"/>
    </source>
</evidence>
<reference evidence="3 5" key="2">
    <citation type="submission" date="2016-10" db="EMBL/GenBank/DDBJ databases">
        <authorList>
            <person name="Varghese N."/>
            <person name="Submissions S."/>
        </authorList>
    </citation>
    <scope>NUCLEOTIDE SEQUENCE [LARGE SCALE GENOMIC DNA]</scope>
    <source>
        <strain evidence="3 5">BS3111</strain>
    </source>
</reference>
<sequence>MPIPLTPSAWLARCPLQAGETLYAVLGNASAAAPLAVWRASAVGPAPQPVWAGTAYAQWGEVMPYVANVEPGCAFLDWVAAGESTDWGWLAVSSSPLETVIAHLQGLTKVLLPEGQAVFLRYWDGARFLPLLQHLGDAASKVLPVFQRYLINGCPLTVTTGAVTVAKTSPWWQVPPALLGHLAAHSPQTLIDNLLQWLAEQRPDLYGAFAPTTLQHKLSYFVRRSEPDIAALIDYLSTELTP</sequence>
<organism evidence="2 4">
    <name type="scientific">Pseudomonas trivialis</name>
    <dbReference type="NCBI Taxonomy" id="200450"/>
    <lineage>
        <taxon>Bacteria</taxon>
        <taxon>Pseudomonadati</taxon>
        <taxon>Pseudomonadota</taxon>
        <taxon>Gammaproteobacteria</taxon>
        <taxon>Pseudomonadales</taxon>
        <taxon>Pseudomonadaceae</taxon>
        <taxon>Pseudomonas</taxon>
    </lineage>
</organism>
<accession>A0A0R2ZMC1</accession>
<reference evidence="2 4" key="1">
    <citation type="submission" date="2015-02" db="EMBL/GenBank/DDBJ databases">
        <title>Two Pseudomonas sp. nov. isolated from raw milk.</title>
        <authorList>
            <person name="Wenning M."/>
            <person name="von Neubeck M."/>
            <person name="Huptas C."/>
            <person name="Scherer S."/>
        </authorList>
    </citation>
    <scope>NUCLEOTIDE SEQUENCE [LARGE SCALE GENOMIC DNA]</scope>
    <source>
        <strain evidence="2 4">DSM 14937</strain>
    </source>
</reference>
<dbReference type="OrthoDB" id="955748at2"/>
<dbReference type="AlphaFoldDB" id="A0A0R2ZMC1"/>
<dbReference type="Proteomes" id="UP000183126">
    <property type="component" value="Chromosome I"/>
</dbReference>
<name>A0A0R2ZMC1_9PSED</name>
<keyword evidence="5" id="KW-1185">Reference proteome</keyword>
<dbReference type="RefSeq" id="WP_057008464.1">
    <property type="nucleotide sequence ID" value="NZ_JYLK01000008.1"/>
</dbReference>
<evidence type="ECO:0000313" key="5">
    <source>
        <dbReference type="Proteomes" id="UP000183126"/>
    </source>
</evidence>
<evidence type="ECO:0000259" key="1">
    <source>
        <dbReference type="Pfam" id="PF13503"/>
    </source>
</evidence>
<evidence type="ECO:0000313" key="2">
    <source>
        <dbReference type="EMBL" id="KRP59684.1"/>
    </source>
</evidence>